<proteinExistence type="predicted"/>
<dbReference type="AlphaFoldDB" id="A0A3N5BPK0"/>
<evidence type="ECO:0000313" key="2">
    <source>
        <dbReference type="Proteomes" id="UP000282654"/>
    </source>
</evidence>
<evidence type="ECO:0000313" key="1">
    <source>
        <dbReference type="EMBL" id="RPF49552.1"/>
    </source>
</evidence>
<comment type="caution">
    <text evidence="1">The sequence shown here is derived from an EMBL/GenBank/DDBJ whole genome shotgun (WGS) entry which is preliminary data.</text>
</comment>
<keyword evidence="2" id="KW-1185">Reference proteome</keyword>
<protein>
    <submittedName>
        <fullName evidence="1">Uncharacterized protein</fullName>
    </submittedName>
</protein>
<accession>A0A3N5BPK0</accession>
<dbReference type="RefSeq" id="WP_170157660.1">
    <property type="nucleotide sequence ID" value="NZ_RKRE01000001.1"/>
</dbReference>
<dbReference type="EMBL" id="RKRE01000001">
    <property type="protein sequence ID" value="RPF49552.1"/>
    <property type="molecule type" value="Genomic_DNA"/>
</dbReference>
<reference evidence="1 2" key="1">
    <citation type="submission" date="2018-11" db="EMBL/GenBank/DDBJ databases">
        <title>Genomic Encyclopedia of Type Strains, Phase IV (KMG-IV): sequencing the most valuable type-strain genomes for metagenomic binning, comparative biology and taxonomic classification.</title>
        <authorList>
            <person name="Goeker M."/>
        </authorList>
    </citation>
    <scope>NUCLEOTIDE SEQUENCE [LARGE SCALE GENOMIC DNA]</scope>
    <source>
        <strain evidence="1 2">DSM 102936</strain>
    </source>
</reference>
<organism evidence="1 2">
    <name type="scientific">Thermodesulfitimonas autotrophica</name>
    <dbReference type="NCBI Taxonomy" id="1894989"/>
    <lineage>
        <taxon>Bacteria</taxon>
        <taxon>Bacillati</taxon>
        <taxon>Bacillota</taxon>
        <taxon>Clostridia</taxon>
        <taxon>Thermoanaerobacterales</taxon>
        <taxon>Thermoanaerobacteraceae</taxon>
        <taxon>Thermodesulfitimonas</taxon>
    </lineage>
</organism>
<name>A0A3N5BPK0_9THEO</name>
<sequence>MGVMLVQKEELKFLMRPDVIEETAAEVVRLMAQRNMILYEAQEVLKVVEYRLGLVKLSVSEKSVVGQVFYDLPVK</sequence>
<dbReference type="Proteomes" id="UP000282654">
    <property type="component" value="Unassembled WGS sequence"/>
</dbReference>
<gene>
    <name evidence="1" type="ORF">EDD75_0369</name>
</gene>